<gene>
    <name evidence="2" type="ORF">SAMN06265367_101204</name>
</gene>
<dbReference type="InterPro" id="IPR036397">
    <property type="entry name" value="RNaseH_sf"/>
</dbReference>
<dbReference type="EMBL" id="FXUA01000001">
    <property type="protein sequence ID" value="SMP03699.1"/>
    <property type="molecule type" value="Genomic_DNA"/>
</dbReference>
<evidence type="ECO:0000313" key="2">
    <source>
        <dbReference type="EMBL" id="SMP03699.1"/>
    </source>
</evidence>
<dbReference type="Pfam" id="PF01541">
    <property type="entry name" value="GIY-YIG"/>
    <property type="match status" value="1"/>
</dbReference>
<dbReference type="SUPFAM" id="SSF53098">
    <property type="entry name" value="Ribonuclease H-like"/>
    <property type="match status" value="1"/>
</dbReference>
<feature type="domain" description="GIY-YIG" evidence="1">
    <location>
        <begin position="196"/>
        <end position="274"/>
    </location>
</feature>
<organism evidence="2 3">
    <name type="scientific">Algoriphagus winogradskyi</name>
    <dbReference type="NCBI Taxonomy" id="237017"/>
    <lineage>
        <taxon>Bacteria</taxon>
        <taxon>Pseudomonadati</taxon>
        <taxon>Bacteroidota</taxon>
        <taxon>Cytophagia</taxon>
        <taxon>Cytophagales</taxon>
        <taxon>Cyclobacteriaceae</taxon>
        <taxon>Algoriphagus</taxon>
    </lineage>
</organism>
<dbReference type="InterPro" id="IPR013520">
    <property type="entry name" value="Ribonucl_H"/>
</dbReference>
<dbReference type="SUPFAM" id="SSF82771">
    <property type="entry name" value="GIY-YIG endonuclease"/>
    <property type="match status" value="1"/>
</dbReference>
<dbReference type="CDD" id="cd10434">
    <property type="entry name" value="GIY-YIG_UvrC_Cho"/>
    <property type="match status" value="1"/>
</dbReference>
<accession>A0ABY1N8Z4</accession>
<dbReference type="InterPro" id="IPR000305">
    <property type="entry name" value="GIY-YIG_endonuc"/>
</dbReference>
<dbReference type="Gene3D" id="3.30.420.10">
    <property type="entry name" value="Ribonuclease H-like superfamily/Ribonuclease H"/>
    <property type="match status" value="1"/>
</dbReference>
<dbReference type="PANTHER" id="PTHR30231">
    <property type="entry name" value="DNA POLYMERASE III SUBUNIT EPSILON"/>
    <property type="match status" value="1"/>
</dbReference>
<protein>
    <submittedName>
        <fullName evidence="2">DNA polymerase-3 subunit epsilon</fullName>
    </submittedName>
</protein>
<dbReference type="PROSITE" id="PS50164">
    <property type="entry name" value="GIY_YIG"/>
    <property type="match status" value="1"/>
</dbReference>
<dbReference type="RefSeq" id="WP_283411150.1">
    <property type="nucleotide sequence ID" value="NZ_FXUA01000001.1"/>
</dbReference>
<proteinExistence type="predicted"/>
<reference evidence="2 3" key="1">
    <citation type="submission" date="2017-05" db="EMBL/GenBank/DDBJ databases">
        <authorList>
            <person name="Varghese N."/>
            <person name="Submissions S."/>
        </authorList>
    </citation>
    <scope>NUCLEOTIDE SEQUENCE [LARGE SCALE GENOMIC DNA]</scope>
    <source>
        <strain evidence="2 3">DSM 15360</strain>
    </source>
</reference>
<dbReference type="NCBIfam" id="TIGR00573">
    <property type="entry name" value="dnaq"/>
    <property type="match status" value="1"/>
</dbReference>
<evidence type="ECO:0000259" key="1">
    <source>
        <dbReference type="PROSITE" id="PS50164"/>
    </source>
</evidence>
<name>A0ABY1N8Z4_9BACT</name>
<dbReference type="SMART" id="SM00479">
    <property type="entry name" value="EXOIII"/>
    <property type="match status" value="1"/>
</dbReference>
<dbReference type="SMART" id="SM00465">
    <property type="entry name" value="GIYc"/>
    <property type="match status" value="1"/>
</dbReference>
<dbReference type="InterPro" id="IPR006054">
    <property type="entry name" value="DnaQ"/>
</dbReference>
<sequence>MEFAIVDIETTGGAPKYGGITEIAVLIHDGESIIREYQTLLNPEQAIPTYITGLTGIDNFMVRHQPTFEAIHDELWELLHDRVFVAHNVSFDYGFLREAFLKVGKELKTPKLCTVRLSRKVYPGMKSYSLGRLCESQKIEIEARHRAMGDAKATAILFDRMIKSDYQIINQSLKKNTGEAFLPPNFPHSKFKEIPTACGVYYMQDEHGKTIYVGKAINIRERFKNHFSGQLLPSLKQKLKNEVFDLKWELTGSELMALLFETLEIKRLWPKYNYASKLPKRLFGLFHYEDYSGYGRFQVAKITKFFKPIESFFSMEEANTFLKTGIETYGLCPKLCGLRKVNCEPEDLLRCEGACYFTEKPKEYNTRVSEFMEKIKDGQKEILIKLDGRNPRETAYCMFESGMLSRFAYLENDELTDDIPSQLDLVTQVPETYYILRQYIHQIDPEQIQVLEINP</sequence>
<dbReference type="PANTHER" id="PTHR30231:SF41">
    <property type="entry name" value="DNA POLYMERASE III SUBUNIT EPSILON"/>
    <property type="match status" value="1"/>
</dbReference>
<dbReference type="Proteomes" id="UP001157915">
    <property type="component" value="Unassembled WGS sequence"/>
</dbReference>
<dbReference type="Pfam" id="PF00929">
    <property type="entry name" value="RNase_T"/>
    <property type="match status" value="1"/>
</dbReference>
<dbReference type="Gene3D" id="3.40.1440.10">
    <property type="entry name" value="GIY-YIG endonuclease"/>
    <property type="match status" value="1"/>
</dbReference>
<dbReference type="InterPro" id="IPR012337">
    <property type="entry name" value="RNaseH-like_sf"/>
</dbReference>
<comment type="caution">
    <text evidence="2">The sequence shown here is derived from an EMBL/GenBank/DDBJ whole genome shotgun (WGS) entry which is preliminary data.</text>
</comment>
<evidence type="ECO:0000313" key="3">
    <source>
        <dbReference type="Proteomes" id="UP001157915"/>
    </source>
</evidence>
<dbReference type="InterPro" id="IPR035901">
    <property type="entry name" value="GIY-YIG_endonuc_sf"/>
</dbReference>
<keyword evidence="3" id="KW-1185">Reference proteome</keyword>
<dbReference type="InterPro" id="IPR047296">
    <property type="entry name" value="GIY-YIG_UvrC_Cho"/>
</dbReference>
<dbReference type="CDD" id="cd06127">
    <property type="entry name" value="DEDDh"/>
    <property type="match status" value="1"/>
</dbReference>